<protein>
    <recommendedName>
        <fullName evidence="9">Innexin</fullName>
    </recommendedName>
</protein>
<feature type="transmembrane region" description="Helical" evidence="9">
    <location>
        <begin position="227"/>
        <end position="248"/>
    </location>
</feature>
<keyword evidence="5 9" id="KW-1133">Transmembrane helix</keyword>
<keyword evidence="6 9" id="KW-0406">Ion transport</keyword>
<keyword evidence="3" id="KW-1003">Cell membrane</keyword>
<gene>
    <name evidence="9" type="primary">inx</name>
    <name evidence="11" type="ORF">OXX778_LOCUS9473</name>
</gene>
<dbReference type="GO" id="GO:0005886">
    <property type="term" value="C:plasma membrane"/>
    <property type="evidence" value="ECO:0007669"/>
    <property type="project" value="UniProtKB-SubCell"/>
</dbReference>
<evidence type="ECO:0000256" key="2">
    <source>
        <dbReference type="ARBA" id="ARBA00022448"/>
    </source>
</evidence>
<feature type="compositionally biased region" description="Low complexity" evidence="10">
    <location>
        <begin position="496"/>
        <end position="509"/>
    </location>
</feature>
<dbReference type="InterPro" id="IPR000990">
    <property type="entry name" value="Innexin"/>
</dbReference>
<evidence type="ECO:0000256" key="6">
    <source>
        <dbReference type="ARBA" id="ARBA00023065"/>
    </source>
</evidence>
<dbReference type="PROSITE" id="PS51013">
    <property type="entry name" value="PANNEXIN"/>
    <property type="match status" value="1"/>
</dbReference>
<dbReference type="AlphaFoldDB" id="A0A813X8C9"/>
<accession>A0A813X8C9</accession>
<organism evidence="11 12">
    <name type="scientific">Brachionus calyciflorus</name>
    <dbReference type="NCBI Taxonomy" id="104777"/>
    <lineage>
        <taxon>Eukaryota</taxon>
        <taxon>Metazoa</taxon>
        <taxon>Spiralia</taxon>
        <taxon>Gnathifera</taxon>
        <taxon>Rotifera</taxon>
        <taxon>Eurotatoria</taxon>
        <taxon>Monogononta</taxon>
        <taxon>Pseudotrocha</taxon>
        <taxon>Ploima</taxon>
        <taxon>Brachionidae</taxon>
        <taxon>Brachionus</taxon>
    </lineage>
</organism>
<name>A0A813X8C9_9BILA</name>
<dbReference type="PANTHER" id="PTHR11893">
    <property type="entry name" value="INNEXIN"/>
    <property type="match status" value="1"/>
</dbReference>
<evidence type="ECO:0000256" key="5">
    <source>
        <dbReference type="ARBA" id="ARBA00022989"/>
    </source>
</evidence>
<evidence type="ECO:0000313" key="12">
    <source>
        <dbReference type="Proteomes" id="UP000663879"/>
    </source>
</evidence>
<feature type="transmembrane region" description="Helical" evidence="9">
    <location>
        <begin position="102"/>
        <end position="124"/>
    </location>
</feature>
<keyword evidence="2 9" id="KW-0813">Transport</keyword>
<evidence type="ECO:0000256" key="1">
    <source>
        <dbReference type="ARBA" id="ARBA00004651"/>
    </source>
</evidence>
<evidence type="ECO:0000256" key="7">
    <source>
        <dbReference type="ARBA" id="ARBA00023136"/>
    </source>
</evidence>
<evidence type="ECO:0000256" key="9">
    <source>
        <dbReference type="RuleBase" id="RU010713"/>
    </source>
</evidence>
<evidence type="ECO:0000256" key="10">
    <source>
        <dbReference type="SAM" id="MobiDB-lite"/>
    </source>
</evidence>
<dbReference type="EMBL" id="CAJNOC010001400">
    <property type="protein sequence ID" value="CAF0861650.1"/>
    <property type="molecule type" value="Genomic_DNA"/>
</dbReference>
<dbReference type="Pfam" id="PF00876">
    <property type="entry name" value="Innexin"/>
    <property type="match status" value="1"/>
</dbReference>
<keyword evidence="8 9" id="KW-0407">Ion channel</keyword>
<keyword evidence="4 9" id="KW-0812">Transmembrane</keyword>
<keyword evidence="7 9" id="KW-0472">Membrane</keyword>
<comment type="function">
    <text evidence="9">Structural component of the gap junctions.</text>
</comment>
<comment type="similarity">
    <text evidence="9">Belongs to the pannexin family.</text>
</comment>
<dbReference type="GO" id="GO:0034220">
    <property type="term" value="P:monoatomic ion transmembrane transport"/>
    <property type="evidence" value="ECO:0007669"/>
    <property type="project" value="UniProtKB-KW"/>
</dbReference>
<proteinExistence type="inferred from homology"/>
<keyword evidence="12" id="KW-1185">Reference proteome</keyword>
<reference evidence="11" key="1">
    <citation type="submission" date="2021-02" db="EMBL/GenBank/DDBJ databases">
        <authorList>
            <person name="Nowell W R."/>
        </authorList>
    </citation>
    <scope>NUCLEOTIDE SEQUENCE</scope>
    <source>
        <strain evidence="11">Ploen Becks lab</strain>
    </source>
</reference>
<evidence type="ECO:0000256" key="4">
    <source>
        <dbReference type="ARBA" id="ARBA00022692"/>
    </source>
</evidence>
<evidence type="ECO:0000313" key="11">
    <source>
        <dbReference type="EMBL" id="CAF0861650.1"/>
    </source>
</evidence>
<feature type="transmembrane region" description="Helical" evidence="9">
    <location>
        <begin position="312"/>
        <end position="335"/>
    </location>
</feature>
<feature type="region of interest" description="Disordered" evidence="10">
    <location>
        <begin position="438"/>
        <end position="511"/>
    </location>
</feature>
<dbReference type="GO" id="GO:0005921">
    <property type="term" value="C:gap junction"/>
    <property type="evidence" value="ECO:0007669"/>
    <property type="project" value="UniProtKB-UniRule"/>
</dbReference>
<dbReference type="OrthoDB" id="5867527at2759"/>
<sequence>MDLIRSLTFVSASHLRIVRDDDSHVDRLSHRYTVAICVLFAIIVTTKQYAGDPIDCWVPAQFKASYEKYADSYCWIAGSWYTPMDKELPLSERERRQNRIRYYQWVPFLLLFQAILFYIPRIIWRTLNIRSGLDLVNLVDAAIKYENVDKFNDREKIMEYLTRNIERYIGARRSRYERLYGNKNYQKPKIGATSALSKCCQKFWLRIKISLSTVCFWTGKRLGNYLVVLYMFVKTLWLTNAISQLFLLNRFIGNDYHAFGIEIIEMLLSGQEWHELRHFPRVTYCDFKIREIGNSHDWTVQCVLRINLFNEVIYIFMWFWLCILAVFSFVDYLSWTYRILVPSDRLKFVKRHLDIYKYYTPRKLKNDNENFEYVDVEREKKLIREFTFNYLKDDGVFAMRILASSASDLIITEVLSELWKNFKNNYVETNDDLTILSSPSTSNSSSSSSSTSSQTSSPSSTSQKAPSPTLLKKPLKQNVSLNFNVPSDDRKLSKENSINNNNNNNNNSSYAQRHLPNYLIDHSLNANANAKDTHV</sequence>
<feature type="compositionally biased region" description="Low complexity" evidence="10">
    <location>
        <begin position="438"/>
        <end position="469"/>
    </location>
</feature>
<dbReference type="PRINTS" id="PR01262">
    <property type="entry name" value="INNEXIN"/>
</dbReference>
<comment type="caution">
    <text evidence="9">Lacks conserved residue(s) required for the propagation of feature annotation.</text>
</comment>
<dbReference type="PANTHER" id="PTHR11893:SF36">
    <property type="entry name" value="INNEXIN-5"/>
    <property type="match status" value="1"/>
</dbReference>
<comment type="caution">
    <text evidence="11">The sequence shown here is derived from an EMBL/GenBank/DDBJ whole genome shotgun (WGS) entry which is preliminary data.</text>
</comment>
<evidence type="ECO:0000256" key="3">
    <source>
        <dbReference type="ARBA" id="ARBA00022475"/>
    </source>
</evidence>
<dbReference type="Proteomes" id="UP000663879">
    <property type="component" value="Unassembled WGS sequence"/>
</dbReference>
<comment type="subcellular location">
    <subcellularLocation>
        <location evidence="1 9">Cell membrane</location>
        <topology evidence="1 9">Multi-pass membrane protein</topology>
    </subcellularLocation>
</comment>
<evidence type="ECO:0000256" key="8">
    <source>
        <dbReference type="ARBA" id="ARBA00023303"/>
    </source>
</evidence>